<dbReference type="Gene3D" id="1.20.1250.20">
    <property type="entry name" value="MFS general substrate transporter like domains"/>
    <property type="match status" value="1"/>
</dbReference>
<feature type="compositionally biased region" description="Basic and acidic residues" evidence="7">
    <location>
        <begin position="1"/>
        <end position="22"/>
    </location>
</feature>
<keyword evidence="4 8" id="KW-1133">Transmembrane helix</keyword>
<dbReference type="OrthoDB" id="440553at2759"/>
<feature type="domain" description="Major facilitator superfamily (MFS) profile" evidence="9">
    <location>
        <begin position="56"/>
        <end position="506"/>
    </location>
</feature>
<evidence type="ECO:0000313" key="10">
    <source>
        <dbReference type="EMBL" id="EMD39625.1"/>
    </source>
</evidence>
<dbReference type="SUPFAM" id="SSF103473">
    <property type="entry name" value="MFS general substrate transporter"/>
    <property type="match status" value="1"/>
</dbReference>
<dbReference type="Pfam" id="PF07690">
    <property type="entry name" value="MFS_1"/>
    <property type="match status" value="1"/>
</dbReference>
<dbReference type="PROSITE" id="PS50850">
    <property type="entry name" value="MFS"/>
    <property type="match status" value="1"/>
</dbReference>
<proteinExistence type="predicted"/>
<evidence type="ECO:0000256" key="6">
    <source>
        <dbReference type="ARBA" id="ARBA00023180"/>
    </source>
</evidence>
<reference evidence="10 11" key="1">
    <citation type="journal article" date="2012" name="Proc. Natl. Acad. Sci. U.S.A.">
        <title>Comparative genomics of Ceriporiopsis subvermispora and Phanerochaete chrysosporium provide insight into selective ligninolysis.</title>
        <authorList>
            <person name="Fernandez-Fueyo E."/>
            <person name="Ruiz-Duenas F.J."/>
            <person name="Ferreira P."/>
            <person name="Floudas D."/>
            <person name="Hibbett D.S."/>
            <person name="Canessa P."/>
            <person name="Larrondo L.F."/>
            <person name="James T.Y."/>
            <person name="Seelenfreund D."/>
            <person name="Lobos S."/>
            <person name="Polanco R."/>
            <person name="Tello M."/>
            <person name="Honda Y."/>
            <person name="Watanabe T."/>
            <person name="Watanabe T."/>
            <person name="Ryu J.S."/>
            <person name="Kubicek C.P."/>
            <person name="Schmoll M."/>
            <person name="Gaskell J."/>
            <person name="Hammel K.E."/>
            <person name="St John F.J."/>
            <person name="Vanden Wymelenberg A."/>
            <person name="Sabat G."/>
            <person name="Splinter BonDurant S."/>
            <person name="Syed K."/>
            <person name="Yadav J.S."/>
            <person name="Doddapaneni H."/>
            <person name="Subramanian V."/>
            <person name="Lavin J.L."/>
            <person name="Oguiza J.A."/>
            <person name="Perez G."/>
            <person name="Pisabarro A.G."/>
            <person name="Ramirez L."/>
            <person name="Santoyo F."/>
            <person name="Master E."/>
            <person name="Coutinho P.M."/>
            <person name="Henrissat B."/>
            <person name="Lombard V."/>
            <person name="Magnuson J.K."/>
            <person name="Kuees U."/>
            <person name="Hori C."/>
            <person name="Igarashi K."/>
            <person name="Samejima M."/>
            <person name="Held B.W."/>
            <person name="Barry K.W."/>
            <person name="LaButti K.M."/>
            <person name="Lapidus A."/>
            <person name="Lindquist E.A."/>
            <person name="Lucas S.M."/>
            <person name="Riley R."/>
            <person name="Salamov A.A."/>
            <person name="Hoffmeister D."/>
            <person name="Schwenk D."/>
            <person name="Hadar Y."/>
            <person name="Yarden O."/>
            <person name="de Vries R.P."/>
            <person name="Wiebenga A."/>
            <person name="Stenlid J."/>
            <person name="Eastwood D."/>
            <person name="Grigoriev I.V."/>
            <person name="Berka R.M."/>
            <person name="Blanchette R.A."/>
            <person name="Kersten P."/>
            <person name="Martinez A.T."/>
            <person name="Vicuna R."/>
            <person name="Cullen D."/>
        </authorList>
    </citation>
    <scope>NUCLEOTIDE SEQUENCE [LARGE SCALE GENOMIC DNA]</scope>
    <source>
        <strain evidence="10 11">B</strain>
    </source>
</reference>
<feature type="transmembrane region" description="Helical" evidence="8">
    <location>
        <begin position="122"/>
        <end position="140"/>
    </location>
</feature>
<evidence type="ECO:0000259" key="9">
    <source>
        <dbReference type="PROSITE" id="PS50850"/>
    </source>
</evidence>
<dbReference type="InterPro" id="IPR011701">
    <property type="entry name" value="MFS"/>
</dbReference>
<evidence type="ECO:0000256" key="5">
    <source>
        <dbReference type="ARBA" id="ARBA00023136"/>
    </source>
</evidence>
<evidence type="ECO:0000256" key="7">
    <source>
        <dbReference type="SAM" id="MobiDB-lite"/>
    </source>
</evidence>
<sequence>MSDREVSQQPETHSESRDHESEASIGETAVEVGNTPLNVKDEQHYSIYTTGEKWFIVFAAAFASVFSPLVGNIYFPAIPILANVFNKSIELINLTVTVYMVLQGISPMFWGTLADRLGRRPMFLACMLVLSLSCVGLALVPVNAYWLLMLLRCIQAAGSASTIALGAGVVGDVAARHERGKFFGVWNIGPMVGPCIGPVLGGLLAQGLGWRSIFWFMCIASAICFVLLLLFLPETLRAIVGDGSIPPPRVYRPLVPVIGRTRLGNADPVAKAPLKKFQNPLRLFFYPDVALLLAYNAILYSVFYAVTASIATLFQSVYPWLSEIEIGLCFLTIGGGMLIGGVVTGKLLDWDYERIKQKLIAQALSEGYEKMRPEDVTKDEHFPIEQARLRTMPLYFAVSLASCIGYGWCLDQKVSIAGPLVLLFVYGWACVAVMNIVSTTLVDLAPEMSSSITACNNLCRCSFGAICVSVIDLILNAIGTGWTYVLLAGPCLAVFPAVYIVMLKGPKWRAGRRARGQLST</sequence>
<feature type="transmembrane region" description="Helical" evidence="8">
    <location>
        <begin position="182"/>
        <end position="201"/>
    </location>
</feature>
<dbReference type="FunFam" id="1.20.1250.20:FF:000172">
    <property type="entry name" value="MFS multidrug resistance transporter"/>
    <property type="match status" value="1"/>
</dbReference>
<dbReference type="HOGENOM" id="CLU_008455_8_4_1"/>
<name>M2R4X7_CERS8</name>
<dbReference type="GO" id="GO:0140115">
    <property type="term" value="P:export across plasma membrane"/>
    <property type="evidence" value="ECO:0007669"/>
    <property type="project" value="UniProtKB-ARBA"/>
</dbReference>
<evidence type="ECO:0000256" key="3">
    <source>
        <dbReference type="ARBA" id="ARBA00022692"/>
    </source>
</evidence>
<gene>
    <name evidence="10" type="ORF">CERSUDRAFT_63234</name>
</gene>
<dbReference type="InterPro" id="IPR020846">
    <property type="entry name" value="MFS_dom"/>
</dbReference>
<keyword evidence="3 8" id="KW-0812">Transmembrane</keyword>
<feature type="transmembrane region" description="Helical" evidence="8">
    <location>
        <begin position="54"/>
        <end position="75"/>
    </location>
</feature>
<keyword evidence="5 8" id="KW-0472">Membrane</keyword>
<feature type="transmembrane region" description="Helical" evidence="8">
    <location>
        <begin position="146"/>
        <end position="170"/>
    </location>
</feature>
<keyword evidence="11" id="KW-1185">Reference proteome</keyword>
<evidence type="ECO:0000256" key="4">
    <source>
        <dbReference type="ARBA" id="ARBA00022989"/>
    </source>
</evidence>
<dbReference type="EMBL" id="KB445793">
    <property type="protein sequence ID" value="EMD39625.1"/>
    <property type="molecule type" value="Genomic_DNA"/>
</dbReference>
<evidence type="ECO:0000256" key="1">
    <source>
        <dbReference type="ARBA" id="ARBA00004141"/>
    </source>
</evidence>
<dbReference type="PANTHER" id="PTHR23502">
    <property type="entry name" value="MAJOR FACILITATOR SUPERFAMILY"/>
    <property type="match status" value="1"/>
</dbReference>
<feature type="transmembrane region" description="Helical" evidence="8">
    <location>
        <begin position="324"/>
        <end position="348"/>
    </location>
</feature>
<feature type="transmembrane region" description="Helical" evidence="8">
    <location>
        <begin position="213"/>
        <end position="232"/>
    </location>
</feature>
<comment type="subcellular location">
    <subcellularLocation>
        <location evidence="1">Membrane</location>
        <topology evidence="1">Multi-pass membrane protein</topology>
    </subcellularLocation>
</comment>
<dbReference type="GO" id="GO:0005886">
    <property type="term" value="C:plasma membrane"/>
    <property type="evidence" value="ECO:0007669"/>
    <property type="project" value="TreeGrafter"/>
</dbReference>
<feature type="transmembrane region" description="Helical" evidence="8">
    <location>
        <begin position="416"/>
        <end position="437"/>
    </location>
</feature>
<dbReference type="PANTHER" id="PTHR23502:SF51">
    <property type="entry name" value="QUINIDINE RESISTANCE PROTEIN 1-RELATED"/>
    <property type="match status" value="1"/>
</dbReference>
<protein>
    <recommendedName>
        <fullName evidence="9">Major facilitator superfamily (MFS) profile domain-containing protein</fullName>
    </recommendedName>
</protein>
<dbReference type="InterPro" id="IPR036259">
    <property type="entry name" value="MFS_trans_sf"/>
</dbReference>
<evidence type="ECO:0000256" key="2">
    <source>
        <dbReference type="ARBA" id="ARBA00022448"/>
    </source>
</evidence>
<dbReference type="STRING" id="914234.M2R4X7"/>
<keyword evidence="2" id="KW-0813">Transport</keyword>
<keyword evidence="6" id="KW-0325">Glycoprotein</keyword>
<feature type="transmembrane region" description="Helical" evidence="8">
    <location>
        <begin position="283"/>
        <end position="304"/>
    </location>
</feature>
<evidence type="ECO:0000256" key="8">
    <source>
        <dbReference type="SAM" id="Phobius"/>
    </source>
</evidence>
<feature type="transmembrane region" description="Helical" evidence="8">
    <location>
        <begin position="91"/>
        <end position="110"/>
    </location>
</feature>
<dbReference type="FunFam" id="1.20.1720.10:FF:000009">
    <property type="entry name" value="MFS multidrug transporter"/>
    <property type="match status" value="1"/>
</dbReference>
<organism evidence="10 11">
    <name type="scientific">Ceriporiopsis subvermispora (strain B)</name>
    <name type="common">White-rot fungus</name>
    <name type="synonym">Gelatoporia subvermispora</name>
    <dbReference type="NCBI Taxonomy" id="914234"/>
    <lineage>
        <taxon>Eukaryota</taxon>
        <taxon>Fungi</taxon>
        <taxon>Dikarya</taxon>
        <taxon>Basidiomycota</taxon>
        <taxon>Agaricomycotina</taxon>
        <taxon>Agaricomycetes</taxon>
        <taxon>Polyporales</taxon>
        <taxon>Gelatoporiaceae</taxon>
        <taxon>Gelatoporia</taxon>
    </lineage>
</organism>
<dbReference type="GO" id="GO:0015137">
    <property type="term" value="F:citrate transmembrane transporter activity"/>
    <property type="evidence" value="ECO:0007669"/>
    <property type="project" value="UniProtKB-ARBA"/>
</dbReference>
<feature type="transmembrane region" description="Helical" evidence="8">
    <location>
        <begin position="484"/>
        <end position="503"/>
    </location>
</feature>
<accession>M2R4X7</accession>
<evidence type="ECO:0000313" key="11">
    <source>
        <dbReference type="Proteomes" id="UP000016930"/>
    </source>
</evidence>
<feature type="region of interest" description="Disordered" evidence="7">
    <location>
        <begin position="1"/>
        <end position="25"/>
    </location>
</feature>
<dbReference type="Proteomes" id="UP000016930">
    <property type="component" value="Unassembled WGS sequence"/>
</dbReference>
<dbReference type="AlphaFoldDB" id="M2R4X7"/>